<keyword evidence="3" id="KW-0597">Phosphoprotein</keyword>
<evidence type="ECO:0000256" key="8">
    <source>
        <dbReference type="ARBA" id="ARBA00023012"/>
    </source>
</evidence>
<evidence type="ECO:0000256" key="6">
    <source>
        <dbReference type="ARBA" id="ARBA00022777"/>
    </source>
</evidence>
<dbReference type="NCBIfam" id="TIGR00229">
    <property type="entry name" value="sensory_box"/>
    <property type="match status" value="2"/>
</dbReference>
<feature type="domain" description="PAS" evidence="10">
    <location>
        <begin position="128"/>
        <end position="203"/>
    </location>
</feature>
<dbReference type="Pfam" id="PF02518">
    <property type="entry name" value="HATPase_c"/>
    <property type="match status" value="1"/>
</dbReference>
<dbReference type="Pfam" id="PF00512">
    <property type="entry name" value="HisKA"/>
    <property type="match status" value="1"/>
</dbReference>
<evidence type="ECO:0000256" key="2">
    <source>
        <dbReference type="ARBA" id="ARBA00012438"/>
    </source>
</evidence>
<evidence type="ECO:0000259" key="10">
    <source>
        <dbReference type="PROSITE" id="PS50112"/>
    </source>
</evidence>
<dbReference type="InterPro" id="IPR003594">
    <property type="entry name" value="HATPase_dom"/>
</dbReference>
<dbReference type="SMART" id="SM00086">
    <property type="entry name" value="PAC"/>
    <property type="match status" value="2"/>
</dbReference>
<keyword evidence="7" id="KW-0067">ATP-binding</keyword>
<dbReference type="CDD" id="cd00075">
    <property type="entry name" value="HATPase"/>
    <property type="match status" value="1"/>
</dbReference>
<proteinExistence type="predicted"/>
<dbReference type="PANTHER" id="PTHR43065">
    <property type="entry name" value="SENSOR HISTIDINE KINASE"/>
    <property type="match status" value="1"/>
</dbReference>
<dbReference type="Gene3D" id="1.10.287.130">
    <property type="match status" value="1"/>
</dbReference>
<organism evidence="12 13">
    <name type="scientific">Paenibacillus monticola</name>
    <dbReference type="NCBI Taxonomy" id="2666075"/>
    <lineage>
        <taxon>Bacteria</taxon>
        <taxon>Bacillati</taxon>
        <taxon>Bacillota</taxon>
        <taxon>Bacilli</taxon>
        <taxon>Bacillales</taxon>
        <taxon>Paenibacillaceae</taxon>
        <taxon>Paenibacillus</taxon>
    </lineage>
</organism>
<dbReference type="SUPFAM" id="SSF47384">
    <property type="entry name" value="Homodimeric domain of signal transducing histidine kinase"/>
    <property type="match status" value="1"/>
</dbReference>
<evidence type="ECO:0000256" key="7">
    <source>
        <dbReference type="ARBA" id="ARBA00022840"/>
    </source>
</evidence>
<keyword evidence="4" id="KW-0808">Transferase</keyword>
<comment type="caution">
    <text evidence="12">The sequence shown here is derived from an EMBL/GenBank/DDBJ whole genome shotgun (WGS) entry which is preliminary data.</text>
</comment>
<name>A0A7X2KZV6_9BACL</name>
<dbReference type="EMBL" id="WJXB01000001">
    <property type="protein sequence ID" value="MRN51639.1"/>
    <property type="molecule type" value="Genomic_DNA"/>
</dbReference>
<dbReference type="PROSITE" id="PS50112">
    <property type="entry name" value="PAS"/>
    <property type="match status" value="2"/>
</dbReference>
<dbReference type="PRINTS" id="PR00344">
    <property type="entry name" value="BCTRLSENSOR"/>
</dbReference>
<reference evidence="12 13" key="1">
    <citation type="submission" date="2019-11" db="EMBL/GenBank/DDBJ databases">
        <title>Paenibacillus monticola sp. nov., a novel PGPR strain isolated from mountain sample in China.</title>
        <authorList>
            <person name="Zhao Q."/>
            <person name="Li H.-P."/>
            <person name="Zhang J.-L."/>
        </authorList>
    </citation>
    <scope>NUCLEOTIDE SEQUENCE [LARGE SCALE GENOMIC DNA]</scope>
    <source>
        <strain evidence="12 13">LC-T2</strain>
    </source>
</reference>
<dbReference type="SMART" id="SM00387">
    <property type="entry name" value="HATPase_c"/>
    <property type="match status" value="1"/>
</dbReference>
<dbReference type="InterPro" id="IPR005467">
    <property type="entry name" value="His_kinase_dom"/>
</dbReference>
<dbReference type="InterPro" id="IPR035965">
    <property type="entry name" value="PAS-like_dom_sf"/>
</dbReference>
<dbReference type="GO" id="GO:0000155">
    <property type="term" value="F:phosphorelay sensor kinase activity"/>
    <property type="evidence" value="ECO:0007669"/>
    <property type="project" value="InterPro"/>
</dbReference>
<keyword evidence="13" id="KW-1185">Reference proteome</keyword>
<dbReference type="InterPro" id="IPR004358">
    <property type="entry name" value="Sig_transdc_His_kin-like_C"/>
</dbReference>
<dbReference type="InterPro" id="IPR003661">
    <property type="entry name" value="HisK_dim/P_dom"/>
</dbReference>
<dbReference type="RefSeq" id="WP_154116361.1">
    <property type="nucleotide sequence ID" value="NZ_WJXB01000001.1"/>
</dbReference>
<dbReference type="CDD" id="cd00082">
    <property type="entry name" value="HisKA"/>
    <property type="match status" value="1"/>
</dbReference>
<evidence type="ECO:0000313" key="13">
    <source>
        <dbReference type="Proteomes" id="UP000463051"/>
    </source>
</evidence>
<protein>
    <recommendedName>
        <fullName evidence="2">histidine kinase</fullName>
        <ecNumber evidence="2">2.7.13.3</ecNumber>
    </recommendedName>
</protein>
<dbReference type="PROSITE" id="PS50113">
    <property type="entry name" value="PAC"/>
    <property type="match status" value="2"/>
</dbReference>
<dbReference type="PANTHER" id="PTHR43065:SF10">
    <property type="entry name" value="PEROXIDE STRESS-ACTIVATED HISTIDINE KINASE MAK3"/>
    <property type="match status" value="1"/>
</dbReference>
<dbReference type="GO" id="GO:0005524">
    <property type="term" value="F:ATP binding"/>
    <property type="evidence" value="ECO:0007669"/>
    <property type="project" value="UniProtKB-KW"/>
</dbReference>
<dbReference type="Pfam" id="PF08448">
    <property type="entry name" value="PAS_4"/>
    <property type="match status" value="1"/>
</dbReference>
<dbReference type="Gene3D" id="3.30.450.20">
    <property type="entry name" value="PAS domain"/>
    <property type="match status" value="2"/>
</dbReference>
<dbReference type="PROSITE" id="PS50109">
    <property type="entry name" value="HIS_KIN"/>
    <property type="match status" value="1"/>
</dbReference>
<dbReference type="SMART" id="SM00388">
    <property type="entry name" value="HisKA"/>
    <property type="match status" value="1"/>
</dbReference>
<accession>A0A7X2KZV6</accession>
<dbReference type="InterPro" id="IPR036097">
    <property type="entry name" value="HisK_dim/P_sf"/>
</dbReference>
<dbReference type="InterPro" id="IPR000014">
    <property type="entry name" value="PAS"/>
</dbReference>
<dbReference type="Proteomes" id="UP000463051">
    <property type="component" value="Unassembled WGS sequence"/>
</dbReference>
<dbReference type="InterPro" id="IPR000700">
    <property type="entry name" value="PAS-assoc_C"/>
</dbReference>
<keyword evidence="8" id="KW-0902">Two-component regulatory system</keyword>
<dbReference type="AlphaFoldDB" id="A0A7X2KZV6"/>
<sequence>MPDVYQTEILQYSLYSYVENSPDAIYILDTNKRVVYVNSSFTKMYGWTKEDLNNMKLPHIPPELIEERDRLSQYIDQGTEVFSLDTFRLKKDGELISVSLSITSVKEPAGKIISYVCLSRDVTETKLSEMKYYRLFNQVNDAIYFYQQDHEGKPSKFIDVNEMACQMLGYTKLELLSKSVNDIAHPSLKDKIEDTFSTIIQGRSTFTEWIHITKDGSTKPVEISSRTFKLNNKTMVVSIVRDISERKITEELLRKTESISLIGELSAGIAHEIRNPLTSIRGFVQLLFAQSQLSEKYSDLVISEVDRINSIIGELLLLAKPTSSEFLDKDLITLLKQTVTLLNGQAHLSENEIDLEIYEQEASLYIRCAENKLKQVFINILKNAIEASPPGTEIRVQVCRQKQHVLIRFMDQGKGIPTEILSQIGTPFFTTKSGGTGLGIMISQKIIRDHQGTIQFSSNNLQGTIVEITLPYTYTLE</sequence>
<keyword evidence="5" id="KW-0547">Nucleotide-binding</keyword>
<dbReference type="Pfam" id="PF13426">
    <property type="entry name" value="PAS_9"/>
    <property type="match status" value="1"/>
</dbReference>
<feature type="domain" description="Histidine kinase" evidence="9">
    <location>
        <begin position="268"/>
        <end position="474"/>
    </location>
</feature>
<dbReference type="InterPro" id="IPR013656">
    <property type="entry name" value="PAS_4"/>
</dbReference>
<dbReference type="Gene3D" id="3.30.565.10">
    <property type="entry name" value="Histidine kinase-like ATPase, C-terminal domain"/>
    <property type="match status" value="1"/>
</dbReference>
<comment type="catalytic activity">
    <reaction evidence="1">
        <text>ATP + protein L-histidine = ADP + protein N-phospho-L-histidine.</text>
        <dbReference type="EC" id="2.7.13.3"/>
    </reaction>
</comment>
<evidence type="ECO:0000259" key="9">
    <source>
        <dbReference type="PROSITE" id="PS50109"/>
    </source>
</evidence>
<evidence type="ECO:0000256" key="1">
    <source>
        <dbReference type="ARBA" id="ARBA00000085"/>
    </source>
</evidence>
<gene>
    <name evidence="12" type="ORF">GJB61_01265</name>
</gene>
<evidence type="ECO:0000313" key="12">
    <source>
        <dbReference type="EMBL" id="MRN51639.1"/>
    </source>
</evidence>
<dbReference type="SUPFAM" id="SSF55874">
    <property type="entry name" value="ATPase domain of HSP90 chaperone/DNA topoisomerase II/histidine kinase"/>
    <property type="match status" value="1"/>
</dbReference>
<feature type="domain" description="PAC" evidence="11">
    <location>
        <begin position="82"/>
        <end position="134"/>
    </location>
</feature>
<dbReference type="SMART" id="SM00091">
    <property type="entry name" value="PAS"/>
    <property type="match status" value="2"/>
</dbReference>
<dbReference type="EC" id="2.7.13.3" evidence="2"/>
<evidence type="ECO:0000259" key="11">
    <source>
        <dbReference type="PROSITE" id="PS50113"/>
    </source>
</evidence>
<keyword evidence="6" id="KW-0418">Kinase</keyword>
<dbReference type="CDD" id="cd00130">
    <property type="entry name" value="PAS"/>
    <property type="match status" value="2"/>
</dbReference>
<evidence type="ECO:0000256" key="3">
    <source>
        <dbReference type="ARBA" id="ARBA00022553"/>
    </source>
</evidence>
<evidence type="ECO:0000256" key="5">
    <source>
        <dbReference type="ARBA" id="ARBA00022741"/>
    </source>
</evidence>
<dbReference type="InterPro" id="IPR036890">
    <property type="entry name" value="HATPase_C_sf"/>
</dbReference>
<feature type="domain" description="PAS" evidence="10">
    <location>
        <begin position="10"/>
        <end position="52"/>
    </location>
</feature>
<feature type="domain" description="PAC" evidence="11">
    <location>
        <begin position="205"/>
        <end position="255"/>
    </location>
</feature>
<dbReference type="InterPro" id="IPR001610">
    <property type="entry name" value="PAC"/>
</dbReference>
<evidence type="ECO:0000256" key="4">
    <source>
        <dbReference type="ARBA" id="ARBA00022679"/>
    </source>
</evidence>
<dbReference type="SUPFAM" id="SSF55785">
    <property type="entry name" value="PYP-like sensor domain (PAS domain)"/>
    <property type="match status" value="2"/>
</dbReference>